<dbReference type="GO" id="GO:0006457">
    <property type="term" value="P:protein folding"/>
    <property type="evidence" value="ECO:0007669"/>
    <property type="project" value="InterPro"/>
</dbReference>
<dbReference type="SMART" id="SM00988">
    <property type="entry name" value="UreE_N"/>
    <property type="match status" value="1"/>
</dbReference>
<dbReference type="GO" id="GO:0016151">
    <property type="term" value="F:nickel cation binding"/>
    <property type="evidence" value="ECO:0007669"/>
    <property type="project" value="UniProtKB-UniRule"/>
</dbReference>
<evidence type="ECO:0000256" key="1">
    <source>
        <dbReference type="ARBA" id="ARBA00004496"/>
    </source>
</evidence>
<evidence type="ECO:0000313" key="8">
    <source>
        <dbReference type="Proteomes" id="UP000029733"/>
    </source>
</evidence>
<feature type="domain" description="UreE urease accessory N-terminal" evidence="6">
    <location>
        <begin position="1"/>
        <end position="71"/>
    </location>
</feature>
<accession>A0A4U8T832</accession>
<comment type="caution">
    <text evidence="7">The sequence shown here is derived from an EMBL/GenBank/DDBJ whole genome shotgun (WGS) entry which is preliminary data.</text>
</comment>
<dbReference type="GO" id="GO:0065003">
    <property type="term" value="P:protein-containing complex assembly"/>
    <property type="evidence" value="ECO:0007669"/>
    <property type="project" value="InterPro"/>
</dbReference>
<evidence type="ECO:0000259" key="6">
    <source>
        <dbReference type="SMART" id="SM00988"/>
    </source>
</evidence>
<dbReference type="Pfam" id="PF05194">
    <property type="entry name" value="UreE_C"/>
    <property type="match status" value="1"/>
</dbReference>
<gene>
    <name evidence="5" type="primary">ureE</name>
    <name evidence="7" type="ORF">LS71_007830</name>
</gene>
<comment type="subcellular location">
    <subcellularLocation>
        <location evidence="1 5">Cytoplasm</location>
    </subcellularLocation>
</comment>
<organism evidence="7 8">
    <name type="scientific">Helicobacter jaachi</name>
    <dbReference type="NCBI Taxonomy" id="1677920"/>
    <lineage>
        <taxon>Bacteria</taxon>
        <taxon>Pseudomonadati</taxon>
        <taxon>Campylobacterota</taxon>
        <taxon>Epsilonproteobacteria</taxon>
        <taxon>Campylobacterales</taxon>
        <taxon>Helicobacteraceae</taxon>
        <taxon>Helicobacter</taxon>
    </lineage>
</organism>
<dbReference type="Gene3D" id="2.60.260.20">
    <property type="entry name" value="Urease metallochaperone UreE, N-terminal domain"/>
    <property type="match status" value="1"/>
</dbReference>
<dbReference type="SUPFAM" id="SSF69737">
    <property type="entry name" value="Urease metallochaperone UreE, C-terminal domain"/>
    <property type="match status" value="1"/>
</dbReference>
<dbReference type="PIRSF" id="PIRSF036402">
    <property type="entry name" value="Ureas_acces_UreE"/>
    <property type="match status" value="1"/>
</dbReference>
<protein>
    <recommendedName>
        <fullName evidence="5">Urease accessory protein UreE</fullName>
    </recommendedName>
</protein>
<dbReference type="CDD" id="cd00571">
    <property type="entry name" value="UreE"/>
    <property type="match status" value="1"/>
</dbReference>
<dbReference type="OrthoDB" id="9810882at2"/>
<dbReference type="STRING" id="1677920.LS71_02675"/>
<dbReference type="SUPFAM" id="SSF69287">
    <property type="entry name" value="Urease metallochaperone UreE, N-terminal domain"/>
    <property type="match status" value="1"/>
</dbReference>
<dbReference type="GO" id="GO:0051082">
    <property type="term" value="F:unfolded protein binding"/>
    <property type="evidence" value="ECO:0007669"/>
    <property type="project" value="UniProtKB-UniRule"/>
</dbReference>
<keyword evidence="8" id="KW-1185">Reference proteome</keyword>
<dbReference type="Proteomes" id="UP000029733">
    <property type="component" value="Unassembled WGS sequence"/>
</dbReference>
<sequence length="173" mass="19635">MLELTQVIGNLNDVSITCNIDTINLEWYEAYKRIGRYESAGGLDIALRFPTPLIYGLNEGDILYLDELLAIVVNIIPCEVLLIHATSKLEIAKLCYEIGNAHIPLFYGDNETFLIPYEQTLEHSLRKMGFSARKMLAKMHAKKRFSISLPMQKEPQLKPSPNLKIIQKSIDAI</sequence>
<dbReference type="AlphaFoldDB" id="A0A4U8T832"/>
<keyword evidence="3 5" id="KW-0533">Nickel</keyword>
<name>A0A4U8T832_9HELI</name>
<dbReference type="InterPro" id="IPR007864">
    <property type="entry name" value="UreE_C_dom"/>
</dbReference>
<comment type="similarity">
    <text evidence="5">Belongs to the UreE family.</text>
</comment>
<dbReference type="GO" id="GO:0005737">
    <property type="term" value="C:cytoplasm"/>
    <property type="evidence" value="ECO:0007669"/>
    <property type="project" value="UniProtKB-SubCell"/>
</dbReference>
<evidence type="ECO:0000256" key="5">
    <source>
        <dbReference type="HAMAP-Rule" id="MF_00822"/>
    </source>
</evidence>
<dbReference type="Pfam" id="PF02814">
    <property type="entry name" value="UreE_N"/>
    <property type="match status" value="1"/>
</dbReference>
<evidence type="ECO:0000256" key="2">
    <source>
        <dbReference type="ARBA" id="ARBA00022490"/>
    </source>
</evidence>
<evidence type="ECO:0000313" key="7">
    <source>
        <dbReference type="EMBL" id="TLD95743.1"/>
    </source>
</evidence>
<dbReference type="EMBL" id="JRPR02000007">
    <property type="protein sequence ID" value="TLD95743.1"/>
    <property type="molecule type" value="Genomic_DNA"/>
</dbReference>
<proteinExistence type="inferred from homology"/>
<dbReference type="RefSeq" id="WP_034353285.1">
    <property type="nucleotide sequence ID" value="NZ_JRPR02000007.1"/>
</dbReference>
<dbReference type="GO" id="GO:0019627">
    <property type="term" value="P:urea metabolic process"/>
    <property type="evidence" value="ECO:0007669"/>
    <property type="project" value="InterPro"/>
</dbReference>
<evidence type="ECO:0000256" key="4">
    <source>
        <dbReference type="ARBA" id="ARBA00023186"/>
    </source>
</evidence>
<comment type="function">
    <text evidence="5">Involved in urease metallocenter assembly. Binds nickel. Probably functions as a nickel donor during metallocenter assembly.</text>
</comment>
<dbReference type="Gene3D" id="3.30.70.790">
    <property type="entry name" value="UreE, C-terminal domain"/>
    <property type="match status" value="1"/>
</dbReference>
<keyword evidence="4 5" id="KW-0143">Chaperone</keyword>
<keyword evidence="2 5" id="KW-0963">Cytoplasm</keyword>
<dbReference type="InterPro" id="IPR004029">
    <property type="entry name" value="UreE_N"/>
</dbReference>
<evidence type="ECO:0000256" key="3">
    <source>
        <dbReference type="ARBA" id="ARBA00022596"/>
    </source>
</evidence>
<dbReference type="InterPro" id="IPR036118">
    <property type="entry name" value="UreE_N_sf"/>
</dbReference>
<dbReference type="HAMAP" id="MF_00822">
    <property type="entry name" value="UreE"/>
    <property type="match status" value="1"/>
</dbReference>
<dbReference type="InterPro" id="IPR012406">
    <property type="entry name" value="UreE"/>
</dbReference>
<reference evidence="7 8" key="1">
    <citation type="journal article" date="2014" name="Genome Announc.">
        <title>Draft genome sequences of eight enterohepatic helicobacter species isolated from both laboratory and wild rodents.</title>
        <authorList>
            <person name="Sheh A."/>
            <person name="Shen Z."/>
            <person name="Fox J.G."/>
        </authorList>
    </citation>
    <scope>NUCLEOTIDE SEQUENCE [LARGE SCALE GENOMIC DNA]</scope>
    <source>
        <strain evidence="7 8">MIT 09-6949</strain>
    </source>
</reference>